<dbReference type="EMBL" id="LBUE01000004">
    <property type="protein sequence ID" value="KKQ56672.1"/>
    <property type="molecule type" value="Genomic_DNA"/>
</dbReference>
<accession>A0A0G0IPP7</accession>
<dbReference type="GO" id="GO:0006450">
    <property type="term" value="P:regulation of translational fidelity"/>
    <property type="evidence" value="ECO:0007669"/>
    <property type="project" value="InterPro"/>
</dbReference>
<gene>
    <name evidence="1" type="primary">gatC</name>
    <name evidence="2" type="ORF">US75_C0004G0026</name>
</gene>
<dbReference type="Pfam" id="PF02686">
    <property type="entry name" value="GatC"/>
    <property type="match status" value="1"/>
</dbReference>
<sequence>MIKIKHSEIVHLADLAQIKINKKEIQKLSLQLSKIVDYVSELNDVDTKNAVPTNQTTGLTNVTNDDLTSISLKQEDAVGQSKNIYQGFFKVPITIKNKII</sequence>
<dbReference type="EC" id="6.3.5.-" evidence="1"/>
<dbReference type="GO" id="GO:0006412">
    <property type="term" value="P:translation"/>
    <property type="evidence" value="ECO:0007669"/>
    <property type="project" value="UniProtKB-UniRule"/>
</dbReference>
<dbReference type="GO" id="GO:0016740">
    <property type="term" value="F:transferase activity"/>
    <property type="evidence" value="ECO:0007669"/>
    <property type="project" value="UniProtKB-KW"/>
</dbReference>
<protein>
    <recommendedName>
        <fullName evidence="1">Aspartyl/glutamyl-tRNA(Asn/Gln) amidotransferase subunit C</fullName>
        <shortName evidence="1">Asp/Glu-ADT subunit C</shortName>
        <ecNumber evidence="1">6.3.5.-</ecNumber>
    </recommendedName>
</protein>
<dbReference type="GO" id="GO:0005524">
    <property type="term" value="F:ATP binding"/>
    <property type="evidence" value="ECO:0007669"/>
    <property type="project" value="UniProtKB-KW"/>
</dbReference>
<dbReference type="STRING" id="1618583.US75_C0004G0026"/>
<comment type="catalytic activity">
    <reaction evidence="1">
        <text>L-glutamyl-tRNA(Gln) + L-glutamine + ATP + H2O = L-glutaminyl-tRNA(Gln) + L-glutamate + ADP + phosphate + H(+)</text>
        <dbReference type="Rhea" id="RHEA:17521"/>
        <dbReference type="Rhea" id="RHEA-COMP:9681"/>
        <dbReference type="Rhea" id="RHEA-COMP:9684"/>
        <dbReference type="ChEBI" id="CHEBI:15377"/>
        <dbReference type="ChEBI" id="CHEBI:15378"/>
        <dbReference type="ChEBI" id="CHEBI:29985"/>
        <dbReference type="ChEBI" id="CHEBI:30616"/>
        <dbReference type="ChEBI" id="CHEBI:43474"/>
        <dbReference type="ChEBI" id="CHEBI:58359"/>
        <dbReference type="ChEBI" id="CHEBI:78520"/>
        <dbReference type="ChEBI" id="CHEBI:78521"/>
        <dbReference type="ChEBI" id="CHEBI:456216"/>
    </reaction>
</comment>
<dbReference type="GO" id="GO:0050567">
    <property type="term" value="F:glutaminyl-tRNA synthase (glutamine-hydrolyzing) activity"/>
    <property type="evidence" value="ECO:0007669"/>
    <property type="project" value="UniProtKB-UniRule"/>
</dbReference>
<organism evidence="2 3">
    <name type="scientific">Candidatus Woesebacteria bacterium GW2011_GWC1_38_13</name>
    <dbReference type="NCBI Taxonomy" id="1618583"/>
    <lineage>
        <taxon>Bacteria</taxon>
        <taxon>Candidatus Woeseibacteriota</taxon>
    </lineage>
</organism>
<evidence type="ECO:0000313" key="3">
    <source>
        <dbReference type="Proteomes" id="UP000034096"/>
    </source>
</evidence>
<dbReference type="HAMAP" id="MF_00122">
    <property type="entry name" value="GatC"/>
    <property type="match status" value="1"/>
</dbReference>
<dbReference type="GO" id="GO:0050566">
    <property type="term" value="F:asparaginyl-tRNA synthase (glutamine-hydrolyzing) activity"/>
    <property type="evidence" value="ECO:0007669"/>
    <property type="project" value="RHEA"/>
</dbReference>
<proteinExistence type="inferred from homology"/>
<name>A0A0G0IPP7_9BACT</name>
<dbReference type="PANTHER" id="PTHR15004:SF0">
    <property type="entry name" value="GLUTAMYL-TRNA(GLN) AMIDOTRANSFERASE SUBUNIT C, MITOCHONDRIAL"/>
    <property type="match status" value="1"/>
</dbReference>
<keyword evidence="1" id="KW-0648">Protein biosynthesis</keyword>
<dbReference type="Proteomes" id="UP000034096">
    <property type="component" value="Unassembled WGS sequence"/>
</dbReference>
<dbReference type="Gene3D" id="1.10.20.60">
    <property type="entry name" value="Glu-tRNAGln amidotransferase C subunit, N-terminal domain"/>
    <property type="match status" value="1"/>
</dbReference>
<dbReference type="GO" id="GO:0070681">
    <property type="term" value="P:glutaminyl-tRNAGln biosynthesis via transamidation"/>
    <property type="evidence" value="ECO:0007669"/>
    <property type="project" value="TreeGrafter"/>
</dbReference>
<keyword evidence="2" id="KW-0808">Transferase</keyword>
<comment type="catalytic activity">
    <reaction evidence="1">
        <text>L-aspartyl-tRNA(Asn) + L-glutamine + ATP + H2O = L-asparaginyl-tRNA(Asn) + L-glutamate + ADP + phosphate + 2 H(+)</text>
        <dbReference type="Rhea" id="RHEA:14513"/>
        <dbReference type="Rhea" id="RHEA-COMP:9674"/>
        <dbReference type="Rhea" id="RHEA-COMP:9677"/>
        <dbReference type="ChEBI" id="CHEBI:15377"/>
        <dbReference type="ChEBI" id="CHEBI:15378"/>
        <dbReference type="ChEBI" id="CHEBI:29985"/>
        <dbReference type="ChEBI" id="CHEBI:30616"/>
        <dbReference type="ChEBI" id="CHEBI:43474"/>
        <dbReference type="ChEBI" id="CHEBI:58359"/>
        <dbReference type="ChEBI" id="CHEBI:78515"/>
        <dbReference type="ChEBI" id="CHEBI:78516"/>
        <dbReference type="ChEBI" id="CHEBI:456216"/>
    </reaction>
</comment>
<comment type="subunit">
    <text evidence="1">Heterotrimer of A, B and C subunits.</text>
</comment>
<dbReference type="SUPFAM" id="SSF141000">
    <property type="entry name" value="Glu-tRNAGln amidotransferase C subunit"/>
    <property type="match status" value="1"/>
</dbReference>
<evidence type="ECO:0000313" key="2">
    <source>
        <dbReference type="EMBL" id="KKQ56672.1"/>
    </source>
</evidence>
<evidence type="ECO:0000256" key="1">
    <source>
        <dbReference type="HAMAP-Rule" id="MF_00122"/>
    </source>
</evidence>
<dbReference type="NCBIfam" id="TIGR00135">
    <property type="entry name" value="gatC"/>
    <property type="match status" value="1"/>
</dbReference>
<keyword evidence="1" id="KW-0436">Ligase</keyword>
<comment type="caution">
    <text evidence="2">The sequence shown here is derived from an EMBL/GenBank/DDBJ whole genome shotgun (WGS) entry which is preliminary data.</text>
</comment>
<comment type="similarity">
    <text evidence="1">Belongs to the GatC family.</text>
</comment>
<reference evidence="2 3" key="1">
    <citation type="journal article" date="2015" name="Nature">
        <title>rRNA introns, odd ribosomes, and small enigmatic genomes across a large radiation of phyla.</title>
        <authorList>
            <person name="Brown C.T."/>
            <person name="Hug L.A."/>
            <person name="Thomas B.C."/>
            <person name="Sharon I."/>
            <person name="Castelle C.J."/>
            <person name="Singh A."/>
            <person name="Wilkins M.J."/>
            <person name="Williams K.H."/>
            <person name="Banfield J.F."/>
        </authorList>
    </citation>
    <scope>NUCLEOTIDE SEQUENCE [LARGE SCALE GENOMIC DNA]</scope>
</reference>
<comment type="function">
    <text evidence="1">Allows the formation of correctly charged Asn-tRNA(Asn) or Gln-tRNA(Gln) through the transamidation of misacylated Asp-tRNA(Asn) or Glu-tRNA(Gln) in organisms which lack either or both of asparaginyl-tRNA or glutaminyl-tRNA synthetases. The reaction takes place in the presence of glutamine and ATP through an activated phospho-Asp-tRNA(Asn) or phospho-Glu-tRNA(Gln).</text>
</comment>
<dbReference type="InterPro" id="IPR036113">
    <property type="entry name" value="Asp/Glu-ADT_sf_sub_c"/>
</dbReference>
<keyword evidence="1" id="KW-0067">ATP-binding</keyword>
<dbReference type="InterPro" id="IPR003837">
    <property type="entry name" value="GatC"/>
</dbReference>
<dbReference type="PANTHER" id="PTHR15004">
    <property type="entry name" value="GLUTAMYL-TRNA(GLN) AMIDOTRANSFERASE SUBUNIT C, MITOCHONDRIAL"/>
    <property type="match status" value="1"/>
</dbReference>
<keyword evidence="1" id="KW-0547">Nucleotide-binding</keyword>
<dbReference type="AlphaFoldDB" id="A0A0G0IPP7"/>